<evidence type="ECO:0000256" key="5">
    <source>
        <dbReference type="ARBA" id="ARBA00023002"/>
    </source>
</evidence>
<keyword evidence="3 6" id="KW-0285">Flavoprotein</keyword>
<protein>
    <submittedName>
        <fullName evidence="10">Butyryl-CoA dehydrogenase</fullName>
    </submittedName>
</protein>
<dbReference type="AlphaFoldDB" id="A0A1W1ZL45"/>
<dbReference type="Proteomes" id="UP000192790">
    <property type="component" value="Unassembled WGS sequence"/>
</dbReference>
<evidence type="ECO:0000259" key="9">
    <source>
        <dbReference type="Pfam" id="PF02771"/>
    </source>
</evidence>
<keyword evidence="4 6" id="KW-0274">FAD</keyword>
<dbReference type="InterPro" id="IPR036250">
    <property type="entry name" value="AcylCo_DH-like_C"/>
</dbReference>
<dbReference type="InterPro" id="IPR009075">
    <property type="entry name" value="AcylCo_DH/oxidase_C"/>
</dbReference>
<dbReference type="InterPro" id="IPR009100">
    <property type="entry name" value="AcylCoA_DH/oxidase_NM_dom_sf"/>
</dbReference>
<evidence type="ECO:0000259" key="8">
    <source>
        <dbReference type="Pfam" id="PF02770"/>
    </source>
</evidence>
<dbReference type="EMBL" id="FWXW01000002">
    <property type="protein sequence ID" value="SMC49159.1"/>
    <property type="molecule type" value="Genomic_DNA"/>
</dbReference>
<dbReference type="InterPro" id="IPR013786">
    <property type="entry name" value="AcylCoA_DH/ox_N"/>
</dbReference>
<gene>
    <name evidence="10" type="ORF">SAMN02745168_1216</name>
</gene>
<dbReference type="PANTHER" id="PTHR43884">
    <property type="entry name" value="ACYL-COA DEHYDROGENASE"/>
    <property type="match status" value="1"/>
</dbReference>
<dbReference type="Gene3D" id="1.20.140.10">
    <property type="entry name" value="Butyryl-CoA Dehydrogenase, subunit A, domain 3"/>
    <property type="match status" value="1"/>
</dbReference>
<sequence>MAIVLTEEQIQLRDLVRDFMAGEVKPYISEFDEKGEFPLEIYRKSFELGFHCLDIPEGNGGIGLDNKTMCVILEEIGKVEPAMAITMLCTSLAMKCVLVGKNQEQIQRVADILMPGGFGAFCLTEPDSGSDAASLRTSVVKDGDDYVLNGSKCFSTNGGYADVYIVFATLDRKLGAKGICAFIVEKGTPGLSVGKHENKMGLRLSNTCDVIFQDVRVPAKNLLGKEGEGFKIAMEGLDEGRAYNGSIAVGICQGAVDACVRYAKERRTFGVPIIQHQAVGMMLADMEIYTEAARQLAYNAMSMADEGKKITKEAAICKCFCADAAMKVTTDAVQIMGGYGYSKEYPVEKLMRDAKIFQIFEGTNQIQRLVILKEMAR</sequence>
<keyword evidence="11" id="KW-1185">Reference proteome</keyword>
<evidence type="ECO:0000256" key="6">
    <source>
        <dbReference type="RuleBase" id="RU362125"/>
    </source>
</evidence>
<dbReference type="OrthoDB" id="9802447at2"/>
<dbReference type="GO" id="GO:0003995">
    <property type="term" value="F:acyl-CoA dehydrogenase activity"/>
    <property type="evidence" value="ECO:0007669"/>
    <property type="project" value="InterPro"/>
</dbReference>
<evidence type="ECO:0000256" key="1">
    <source>
        <dbReference type="ARBA" id="ARBA00001974"/>
    </source>
</evidence>
<accession>A0A1W1ZL45</accession>
<dbReference type="InterPro" id="IPR006089">
    <property type="entry name" value="Acyl-CoA_DH_CS"/>
</dbReference>
<dbReference type="Gene3D" id="1.10.540.10">
    <property type="entry name" value="Acyl-CoA dehydrogenase/oxidase, N-terminal domain"/>
    <property type="match status" value="1"/>
</dbReference>
<evidence type="ECO:0000256" key="4">
    <source>
        <dbReference type="ARBA" id="ARBA00022827"/>
    </source>
</evidence>
<dbReference type="Gene3D" id="2.40.110.10">
    <property type="entry name" value="Butyryl-CoA Dehydrogenase, subunit A, domain 2"/>
    <property type="match status" value="1"/>
</dbReference>
<evidence type="ECO:0000256" key="3">
    <source>
        <dbReference type="ARBA" id="ARBA00022630"/>
    </source>
</evidence>
<evidence type="ECO:0000259" key="7">
    <source>
        <dbReference type="Pfam" id="PF00441"/>
    </source>
</evidence>
<comment type="similarity">
    <text evidence="2 6">Belongs to the acyl-CoA dehydrogenase family.</text>
</comment>
<reference evidence="10 11" key="1">
    <citation type="submission" date="2017-04" db="EMBL/GenBank/DDBJ databases">
        <authorList>
            <person name="Afonso C.L."/>
            <person name="Miller P.J."/>
            <person name="Scott M.A."/>
            <person name="Spackman E."/>
            <person name="Goraichik I."/>
            <person name="Dimitrov K.M."/>
            <person name="Suarez D.L."/>
            <person name="Swayne D.E."/>
        </authorList>
    </citation>
    <scope>NUCLEOTIDE SEQUENCE [LARGE SCALE GENOMIC DNA]</scope>
    <source>
        <strain evidence="10 11">DSM 12816</strain>
    </source>
</reference>
<dbReference type="RefSeq" id="WP_084233836.1">
    <property type="nucleotide sequence ID" value="NZ_FWXW01000002.1"/>
</dbReference>
<evidence type="ECO:0000256" key="2">
    <source>
        <dbReference type="ARBA" id="ARBA00009347"/>
    </source>
</evidence>
<organism evidence="10 11">
    <name type="scientific">Papillibacter cinnamivorans DSM 12816</name>
    <dbReference type="NCBI Taxonomy" id="1122930"/>
    <lineage>
        <taxon>Bacteria</taxon>
        <taxon>Bacillati</taxon>
        <taxon>Bacillota</taxon>
        <taxon>Clostridia</taxon>
        <taxon>Eubacteriales</taxon>
        <taxon>Oscillospiraceae</taxon>
        <taxon>Papillibacter</taxon>
    </lineage>
</organism>
<name>A0A1W1ZL45_9FIRM</name>
<dbReference type="SUPFAM" id="SSF56645">
    <property type="entry name" value="Acyl-CoA dehydrogenase NM domain-like"/>
    <property type="match status" value="1"/>
</dbReference>
<dbReference type="SUPFAM" id="SSF47203">
    <property type="entry name" value="Acyl-CoA dehydrogenase C-terminal domain-like"/>
    <property type="match status" value="1"/>
</dbReference>
<dbReference type="PROSITE" id="PS00073">
    <property type="entry name" value="ACYL_COA_DH_2"/>
    <property type="match status" value="1"/>
</dbReference>
<dbReference type="Pfam" id="PF02770">
    <property type="entry name" value="Acyl-CoA_dh_M"/>
    <property type="match status" value="1"/>
</dbReference>
<evidence type="ECO:0000313" key="10">
    <source>
        <dbReference type="EMBL" id="SMC49159.1"/>
    </source>
</evidence>
<dbReference type="InterPro" id="IPR006091">
    <property type="entry name" value="Acyl-CoA_Oxase/DH_mid-dom"/>
</dbReference>
<feature type="domain" description="Acyl-CoA dehydrogenase/oxidase C-terminal" evidence="7">
    <location>
        <begin position="227"/>
        <end position="375"/>
    </location>
</feature>
<dbReference type="FunFam" id="2.40.110.10:FF:000001">
    <property type="entry name" value="Acyl-CoA dehydrogenase, mitochondrial"/>
    <property type="match status" value="1"/>
</dbReference>
<dbReference type="Pfam" id="PF00441">
    <property type="entry name" value="Acyl-CoA_dh_1"/>
    <property type="match status" value="1"/>
</dbReference>
<dbReference type="Pfam" id="PF02771">
    <property type="entry name" value="Acyl-CoA_dh_N"/>
    <property type="match status" value="1"/>
</dbReference>
<evidence type="ECO:0000313" key="11">
    <source>
        <dbReference type="Proteomes" id="UP000192790"/>
    </source>
</evidence>
<keyword evidence="5 6" id="KW-0560">Oxidoreductase</keyword>
<dbReference type="FunFam" id="1.20.140.10:FF:000004">
    <property type="entry name" value="Acyl-CoA dehydrogenase FadE25"/>
    <property type="match status" value="1"/>
</dbReference>
<proteinExistence type="inferred from homology"/>
<dbReference type="STRING" id="1122930.SAMN02745168_1216"/>
<dbReference type="PROSITE" id="PS00072">
    <property type="entry name" value="ACYL_COA_DH_1"/>
    <property type="match status" value="1"/>
</dbReference>
<dbReference type="PANTHER" id="PTHR43884:SF12">
    <property type="entry name" value="ISOVALERYL-COA DEHYDROGENASE, MITOCHONDRIAL-RELATED"/>
    <property type="match status" value="1"/>
</dbReference>
<comment type="cofactor">
    <cofactor evidence="1 6">
        <name>FAD</name>
        <dbReference type="ChEBI" id="CHEBI:57692"/>
    </cofactor>
</comment>
<dbReference type="InterPro" id="IPR037069">
    <property type="entry name" value="AcylCoA_DH/ox_N_sf"/>
</dbReference>
<dbReference type="GO" id="GO:0050660">
    <property type="term" value="F:flavin adenine dinucleotide binding"/>
    <property type="evidence" value="ECO:0007669"/>
    <property type="project" value="InterPro"/>
</dbReference>
<feature type="domain" description="Acyl-CoA dehydrogenase/oxidase N-terminal" evidence="9">
    <location>
        <begin position="6"/>
        <end position="109"/>
    </location>
</feature>
<feature type="domain" description="Acyl-CoA oxidase/dehydrogenase middle" evidence="8">
    <location>
        <begin position="120"/>
        <end position="215"/>
    </location>
</feature>
<dbReference type="InterPro" id="IPR046373">
    <property type="entry name" value="Acyl-CoA_Oxase/DH_mid-dom_sf"/>
</dbReference>